<accession>A0A8S0QRJ2</accession>
<reference evidence="1 2" key="1">
    <citation type="submission" date="2019-12" db="EMBL/GenBank/DDBJ databases">
        <authorList>
            <person name="Alioto T."/>
            <person name="Alioto T."/>
            <person name="Gomez Garrido J."/>
        </authorList>
    </citation>
    <scope>NUCLEOTIDE SEQUENCE [LARGE SCALE GENOMIC DNA]</scope>
</reference>
<proteinExistence type="predicted"/>
<keyword evidence="2" id="KW-1185">Reference proteome</keyword>
<dbReference type="OrthoDB" id="17687at2759"/>
<dbReference type="Proteomes" id="UP000594638">
    <property type="component" value="Unassembled WGS sequence"/>
</dbReference>
<dbReference type="AlphaFoldDB" id="A0A8S0QRJ2"/>
<dbReference type="EMBL" id="CACTIH010001881">
    <property type="protein sequence ID" value="CAA2967336.1"/>
    <property type="molecule type" value="Genomic_DNA"/>
</dbReference>
<dbReference type="Gramene" id="OE9A104162T1">
    <property type="protein sequence ID" value="OE9A104162C1"/>
    <property type="gene ID" value="OE9A104162"/>
</dbReference>
<comment type="caution">
    <text evidence="1">The sequence shown here is derived from an EMBL/GenBank/DDBJ whole genome shotgun (WGS) entry which is preliminary data.</text>
</comment>
<name>A0A8S0QRJ2_OLEEU</name>
<evidence type="ECO:0000313" key="2">
    <source>
        <dbReference type="Proteomes" id="UP000594638"/>
    </source>
</evidence>
<evidence type="ECO:0000313" key="1">
    <source>
        <dbReference type="EMBL" id="CAA2967336.1"/>
    </source>
</evidence>
<gene>
    <name evidence="1" type="ORF">OLEA9_A104162</name>
</gene>
<organism evidence="1 2">
    <name type="scientific">Olea europaea subsp. europaea</name>
    <dbReference type="NCBI Taxonomy" id="158383"/>
    <lineage>
        <taxon>Eukaryota</taxon>
        <taxon>Viridiplantae</taxon>
        <taxon>Streptophyta</taxon>
        <taxon>Embryophyta</taxon>
        <taxon>Tracheophyta</taxon>
        <taxon>Spermatophyta</taxon>
        <taxon>Magnoliopsida</taxon>
        <taxon>eudicotyledons</taxon>
        <taxon>Gunneridae</taxon>
        <taxon>Pentapetalae</taxon>
        <taxon>asterids</taxon>
        <taxon>lamiids</taxon>
        <taxon>Lamiales</taxon>
        <taxon>Oleaceae</taxon>
        <taxon>Oleeae</taxon>
        <taxon>Olea</taxon>
    </lineage>
</organism>
<protein>
    <submittedName>
        <fullName evidence="1">Ypt Rab-GAP domain of gyp1p superfamily</fullName>
    </submittedName>
</protein>
<sequence length="62" mass="6960">MDENGTDTGHIIMTIIGGKNGQPKQDLPRTLTGHPALDEDERNTLRCLFIAYARHNPFVCYC</sequence>